<dbReference type="PANTHER" id="PTHR43421">
    <property type="entry name" value="METALLOPROTEASE PMBA"/>
    <property type="match status" value="1"/>
</dbReference>
<comment type="similarity">
    <text evidence="1">Belongs to the peptidase U62 family.</text>
</comment>
<dbReference type="InterPro" id="IPR002510">
    <property type="entry name" value="Metalloprtase-TldD/E_N"/>
</dbReference>
<evidence type="ECO:0000256" key="1">
    <source>
        <dbReference type="ARBA" id="ARBA00005836"/>
    </source>
</evidence>
<dbReference type="PANTHER" id="PTHR43421:SF1">
    <property type="entry name" value="METALLOPROTEASE PMBA"/>
    <property type="match status" value="1"/>
</dbReference>
<dbReference type="InterPro" id="IPR045570">
    <property type="entry name" value="Metalloprtase-TldD/E_cen_dom"/>
</dbReference>
<keyword evidence="6" id="KW-1185">Reference proteome</keyword>
<evidence type="ECO:0000313" key="5">
    <source>
        <dbReference type="EMBL" id="SCB75512.1"/>
    </source>
</evidence>
<evidence type="ECO:0000259" key="3">
    <source>
        <dbReference type="Pfam" id="PF19289"/>
    </source>
</evidence>
<dbReference type="Pfam" id="PF19289">
    <property type="entry name" value="PmbA_TldD_3rd"/>
    <property type="match status" value="1"/>
</dbReference>
<dbReference type="NCBIfam" id="NF008268">
    <property type="entry name" value="PRK11040.1"/>
    <property type="match status" value="1"/>
</dbReference>
<dbReference type="SUPFAM" id="SSF111283">
    <property type="entry name" value="Putative modulator of DNA gyrase, PmbA/TldD"/>
    <property type="match status" value="1"/>
</dbReference>
<dbReference type="Gene3D" id="3.30.2290.10">
    <property type="entry name" value="PmbA/TldD superfamily"/>
    <property type="match status" value="1"/>
</dbReference>
<evidence type="ECO:0000259" key="2">
    <source>
        <dbReference type="Pfam" id="PF01523"/>
    </source>
</evidence>
<dbReference type="GO" id="GO:0006508">
    <property type="term" value="P:proteolysis"/>
    <property type="evidence" value="ECO:0007669"/>
    <property type="project" value="InterPro"/>
</dbReference>
<evidence type="ECO:0000313" key="6">
    <source>
        <dbReference type="Proteomes" id="UP000199698"/>
    </source>
</evidence>
<dbReference type="OrthoDB" id="9803618at2"/>
<proteinExistence type="inferred from homology"/>
<feature type="domain" description="Metalloprotease TldD/E C-terminal" evidence="3">
    <location>
        <begin position="240"/>
        <end position="449"/>
    </location>
</feature>
<dbReference type="InterPro" id="IPR036059">
    <property type="entry name" value="TldD/PmbA_sf"/>
</dbReference>
<dbReference type="GO" id="GO:0005829">
    <property type="term" value="C:cytosol"/>
    <property type="evidence" value="ECO:0007669"/>
    <property type="project" value="TreeGrafter"/>
</dbReference>
<dbReference type="Pfam" id="PF01523">
    <property type="entry name" value="PmbA_TldD_1st"/>
    <property type="match status" value="1"/>
</dbReference>
<name>A0A1C3YZR0_9GAMM</name>
<sequence length="450" mass="48624">MSIEQIKKEAINQKENLSAIVDNAIKQAKSRVDEVEVSINKSTGINVSTRMGETENVEFNSDGALSITVYQNQRKGSASTNDLSPQAILQTIDMAINIMQYTSPDPCSGLGDISQMAFDPPDLDLFYPSDLNVDNAIEQAKQAELAALNHSKLVNSDGGYFSSRYGVYVYGNSLGMLQGYCASSHSLSCSVIAEQTGQMESNYAYSSSRDFNELKPAETVGIEAADRAISHLGAKQIATMQAPVLFSAEVAVGLIRHLVGAISGGAIYRKSSFLLDSIGQTIFPNWFTIYEDPYILKGVGSSPFDSEGTKTVQRNIVEQGVLQTYLLGNYSARKLGLTSTGHAGGIHNWFVSPSQNNISFDDMLKKLDKGILVTSLMGQGVNSVTGDYSRGATGFWVENGKIQYPVNEITIAGNLQDMYKNIVAIGNDLETRTSIQCGSILIDNMSIAGK</sequence>
<dbReference type="STRING" id="1798183.GA0061080_100252"/>
<dbReference type="EMBL" id="FMBA01000002">
    <property type="protein sequence ID" value="SCB75512.1"/>
    <property type="molecule type" value="Genomic_DNA"/>
</dbReference>
<dbReference type="InterPro" id="IPR047657">
    <property type="entry name" value="PmbA"/>
</dbReference>
<dbReference type="InterPro" id="IPR045569">
    <property type="entry name" value="Metalloprtase-TldD/E_C"/>
</dbReference>
<dbReference type="AlphaFoldDB" id="A0A1C3YZR0"/>
<accession>A0A1C3YZR0</accession>
<dbReference type="Proteomes" id="UP000199698">
    <property type="component" value="Unassembled WGS sequence"/>
</dbReference>
<organism evidence="5 6">
    <name type="scientific">Gilliamella intestini</name>
    <dbReference type="NCBI Taxonomy" id="1798183"/>
    <lineage>
        <taxon>Bacteria</taxon>
        <taxon>Pseudomonadati</taxon>
        <taxon>Pseudomonadota</taxon>
        <taxon>Gammaproteobacteria</taxon>
        <taxon>Orbales</taxon>
        <taxon>Orbaceae</taxon>
        <taxon>Gilliamella</taxon>
    </lineage>
</organism>
<dbReference type="Pfam" id="PF19290">
    <property type="entry name" value="PmbA_TldD_2nd"/>
    <property type="match status" value="1"/>
</dbReference>
<dbReference type="GO" id="GO:0008237">
    <property type="term" value="F:metallopeptidase activity"/>
    <property type="evidence" value="ECO:0007669"/>
    <property type="project" value="InterPro"/>
</dbReference>
<feature type="domain" description="Metalloprotease TldD/E N-terminal" evidence="2">
    <location>
        <begin position="35"/>
        <end position="97"/>
    </location>
</feature>
<gene>
    <name evidence="5" type="ORF">GA0061080_100252</name>
</gene>
<evidence type="ECO:0008006" key="7">
    <source>
        <dbReference type="Google" id="ProtNLM"/>
    </source>
</evidence>
<dbReference type="InterPro" id="IPR035068">
    <property type="entry name" value="TldD/PmbA_N"/>
</dbReference>
<evidence type="ECO:0000259" key="4">
    <source>
        <dbReference type="Pfam" id="PF19290"/>
    </source>
</evidence>
<feature type="domain" description="Metalloprotease TldD/E central" evidence="4">
    <location>
        <begin position="127"/>
        <end position="232"/>
    </location>
</feature>
<protein>
    <recommendedName>
        <fullName evidence="7">PmbA protein</fullName>
    </recommendedName>
</protein>
<dbReference type="RefSeq" id="WP_091119413.1">
    <property type="nucleotide sequence ID" value="NZ_FMBA01000002.1"/>
</dbReference>
<reference evidence="6" key="1">
    <citation type="submission" date="2016-08" db="EMBL/GenBank/DDBJ databases">
        <authorList>
            <person name="Varghese N."/>
            <person name="Submissions Spin"/>
        </authorList>
    </citation>
    <scope>NUCLEOTIDE SEQUENCE [LARGE SCALE GENOMIC DNA]</scope>
    <source>
        <strain evidence="6">R-53144</strain>
    </source>
</reference>